<accession>A0ACD3A814</accession>
<organism evidence="1 2">
    <name type="scientific">Pluteus cervinus</name>
    <dbReference type="NCBI Taxonomy" id="181527"/>
    <lineage>
        <taxon>Eukaryota</taxon>
        <taxon>Fungi</taxon>
        <taxon>Dikarya</taxon>
        <taxon>Basidiomycota</taxon>
        <taxon>Agaricomycotina</taxon>
        <taxon>Agaricomycetes</taxon>
        <taxon>Agaricomycetidae</taxon>
        <taxon>Agaricales</taxon>
        <taxon>Pluteineae</taxon>
        <taxon>Pluteaceae</taxon>
        <taxon>Pluteus</taxon>
    </lineage>
</organism>
<dbReference type="Proteomes" id="UP000308600">
    <property type="component" value="Unassembled WGS sequence"/>
</dbReference>
<protein>
    <submittedName>
        <fullName evidence="1">P-loop containing nucleoside triphosphate hydrolase protein</fullName>
    </submittedName>
</protein>
<keyword evidence="2" id="KW-1185">Reference proteome</keyword>
<dbReference type="EMBL" id="ML208634">
    <property type="protein sequence ID" value="TFK61722.1"/>
    <property type="molecule type" value="Genomic_DNA"/>
</dbReference>
<keyword evidence="1" id="KW-0378">Hydrolase</keyword>
<evidence type="ECO:0000313" key="2">
    <source>
        <dbReference type="Proteomes" id="UP000308600"/>
    </source>
</evidence>
<evidence type="ECO:0000313" key="1">
    <source>
        <dbReference type="EMBL" id="TFK61722.1"/>
    </source>
</evidence>
<name>A0ACD3A814_9AGAR</name>
<gene>
    <name evidence="1" type="ORF">BDN72DRAFT_828081</name>
</gene>
<proteinExistence type="predicted"/>
<sequence>MGNVPSIKKNFKKKARESATTSPSYRVAILGLHNAGKTTLVKRLKMGFGDGLSEGEVDQCRRTMYRNVLEGLPLLLSFLSEKDVQCEDRDVETTIRRFLGSTDLDDEALSIPSHIGLAIDHLCNEPSVSRAIEQNRHEIPVSPSVKWFINQILRITSTSYTMTEKDTLRVYEPTVGVPTTHLYSEKYILEVIEVEDSDEVRNSHISGFGPLILFVVALDEYDKKVDEKNRMHEAISLFEGIVNAERPKKTTVILLLNKFDLFKEKVEAGIPLSNCFPAYTSGTDVSKACKHIIQQFVSRNRNELTVFTHVMQLHNSSHALSLARMAA</sequence>
<reference evidence="1 2" key="1">
    <citation type="journal article" date="2019" name="Nat. Ecol. Evol.">
        <title>Megaphylogeny resolves global patterns of mushroom evolution.</title>
        <authorList>
            <person name="Varga T."/>
            <person name="Krizsan K."/>
            <person name="Foldi C."/>
            <person name="Dima B."/>
            <person name="Sanchez-Garcia M."/>
            <person name="Sanchez-Ramirez S."/>
            <person name="Szollosi G.J."/>
            <person name="Szarkandi J.G."/>
            <person name="Papp V."/>
            <person name="Albert L."/>
            <person name="Andreopoulos W."/>
            <person name="Angelini C."/>
            <person name="Antonin V."/>
            <person name="Barry K.W."/>
            <person name="Bougher N.L."/>
            <person name="Buchanan P."/>
            <person name="Buyck B."/>
            <person name="Bense V."/>
            <person name="Catcheside P."/>
            <person name="Chovatia M."/>
            <person name="Cooper J."/>
            <person name="Damon W."/>
            <person name="Desjardin D."/>
            <person name="Finy P."/>
            <person name="Geml J."/>
            <person name="Haridas S."/>
            <person name="Hughes K."/>
            <person name="Justo A."/>
            <person name="Karasinski D."/>
            <person name="Kautmanova I."/>
            <person name="Kiss B."/>
            <person name="Kocsube S."/>
            <person name="Kotiranta H."/>
            <person name="LaButti K.M."/>
            <person name="Lechner B.E."/>
            <person name="Liimatainen K."/>
            <person name="Lipzen A."/>
            <person name="Lukacs Z."/>
            <person name="Mihaltcheva S."/>
            <person name="Morgado L.N."/>
            <person name="Niskanen T."/>
            <person name="Noordeloos M.E."/>
            <person name="Ohm R.A."/>
            <person name="Ortiz-Santana B."/>
            <person name="Ovrebo C."/>
            <person name="Racz N."/>
            <person name="Riley R."/>
            <person name="Savchenko A."/>
            <person name="Shiryaev A."/>
            <person name="Soop K."/>
            <person name="Spirin V."/>
            <person name="Szebenyi C."/>
            <person name="Tomsovsky M."/>
            <person name="Tulloss R.E."/>
            <person name="Uehling J."/>
            <person name="Grigoriev I.V."/>
            <person name="Vagvolgyi C."/>
            <person name="Papp T."/>
            <person name="Martin F.M."/>
            <person name="Miettinen O."/>
            <person name="Hibbett D.S."/>
            <person name="Nagy L.G."/>
        </authorList>
    </citation>
    <scope>NUCLEOTIDE SEQUENCE [LARGE SCALE GENOMIC DNA]</scope>
    <source>
        <strain evidence="1 2">NL-1719</strain>
    </source>
</reference>